<keyword evidence="3" id="KW-0547">Nucleotide-binding</keyword>
<evidence type="ECO:0000313" key="3">
    <source>
        <dbReference type="EMBL" id="MBW7459984.1"/>
    </source>
</evidence>
<keyword evidence="3" id="KW-0067">ATP-binding</keyword>
<comment type="caution">
    <text evidence="3">The sequence shown here is derived from an EMBL/GenBank/DDBJ whole genome shotgun (WGS) entry which is preliminary data.</text>
</comment>
<dbReference type="InterPro" id="IPR003439">
    <property type="entry name" value="ABC_transporter-like_ATP-bd"/>
</dbReference>
<dbReference type="GO" id="GO:0005524">
    <property type="term" value="F:ATP binding"/>
    <property type="evidence" value="ECO:0007669"/>
    <property type="project" value="UniProtKB-KW"/>
</dbReference>
<dbReference type="Proteomes" id="UP001519887">
    <property type="component" value="Unassembled WGS sequence"/>
</dbReference>
<dbReference type="PANTHER" id="PTHR42788:SF13">
    <property type="entry name" value="ALIPHATIC SULFONATES IMPORT ATP-BINDING PROTEIN SSUB"/>
    <property type="match status" value="1"/>
</dbReference>
<dbReference type="InterPro" id="IPR050166">
    <property type="entry name" value="ABC_transporter_ATP-bind"/>
</dbReference>
<protein>
    <submittedName>
        <fullName evidence="3">ATP-binding cassette domain-containing protein</fullName>
    </submittedName>
</protein>
<name>A0ABS7CGC8_9BACL</name>
<gene>
    <name evidence="3" type="ORF">K0U00_38580</name>
</gene>
<evidence type="ECO:0000259" key="2">
    <source>
        <dbReference type="Pfam" id="PF00005"/>
    </source>
</evidence>
<dbReference type="Pfam" id="PF00005">
    <property type="entry name" value="ABC_tran"/>
    <property type="match status" value="1"/>
</dbReference>
<proteinExistence type="predicted"/>
<feature type="non-terminal residue" evidence="3">
    <location>
        <position position="169"/>
    </location>
</feature>
<feature type="domain" description="ABC transporter" evidence="2">
    <location>
        <begin position="42"/>
        <end position="169"/>
    </location>
</feature>
<dbReference type="SUPFAM" id="SSF52540">
    <property type="entry name" value="P-loop containing nucleoside triphosphate hydrolases"/>
    <property type="match status" value="1"/>
</dbReference>
<dbReference type="EMBL" id="JAHZIK010001948">
    <property type="protein sequence ID" value="MBW7459984.1"/>
    <property type="molecule type" value="Genomic_DNA"/>
</dbReference>
<dbReference type="PANTHER" id="PTHR42788">
    <property type="entry name" value="TAURINE IMPORT ATP-BINDING PROTEIN-RELATED"/>
    <property type="match status" value="1"/>
</dbReference>
<organism evidence="3 4">
    <name type="scientific">Paenibacillus sepulcri</name>
    <dbReference type="NCBI Taxonomy" id="359917"/>
    <lineage>
        <taxon>Bacteria</taxon>
        <taxon>Bacillati</taxon>
        <taxon>Bacillota</taxon>
        <taxon>Bacilli</taxon>
        <taxon>Bacillales</taxon>
        <taxon>Paenibacillaceae</taxon>
        <taxon>Paenibacillus</taxon>
    </lineage>
</organism>
<reference evidence="3 4" key="1">
    <citation type="submission" date="2021-07" db="EMBL/GenBank/DDBJ databases">
        <title>Paenibacillus radiodurans sp. nov., isolated from the southeastern edge of Tengger Desert.</title>
        <authorList>
            <person name="Zhang G."/>
        </authorList>
    </citation>
    <scope>NUCLEOTIDE SEQUENCE [LARGE SCALE GENOMIC DNA]</scope>
    <source>
        <strain evidence="3 4">CCM 7311</strain>
    </source>
</reference>
<evidence type="ECO:0000256" key="1">
    <source>
        <dbReference type="ARBA" id="ARBA00022448"/>
    </source>
</evidence>
<dbReference type="InterPro" id="IPR027417">
    <property type="entry name" value="P-loop_NTPase"/>
</dbReference>
<keyword evidence="4" id="KW-1185">Reference proteome</keyword>
<evidence type="ECO:0000313" key="4">
    <source>
        <dbReference type="Proteomes" id="UP001519887"/>
    </source>
</evidence>
<keyword evidence="1" id="KW-0813">Transport</keyword>
<dbReference type="Gene3D" id="3.40.50.300">
    <property type="entry name" value="P-loop containing nucleotide triphosphate hydrolases"/>
    <property type="match status" value="1"/>
</dbReference>
<sequence>MPAMNSAKISVFPEKAPRETIIEVANIHKIFAVNGNKVTVFNDMSYSIDKGSFLSIVGPSGCGKSTLLKLISGLELPTKGKIVFRGREISGPPKGMIYVFQQYSKSILPWRTVIQNIEFGLKSHKKLNKKETLEKCMEYVRLVGLEGYEHYYPSQLSGGMQQRVVIARA</sequence>
<accession>A0ABS7CGC8</accession>